<name>A0A1I6YU69_9FLAO</name>
<protein>
    <recommendedName>
        <fullName evidence="3">SnoaL-like domain-containing protein</fullName>
    </recommendedName>
</protein>
<dbReference type="OrthoDB" id="6692273at2"/>
<gene>
    <name evidence="1" type="ORF">SAMN05216474_1179</name>
</gene>
<sequence length="125" mass="14053">MKLSIPKGCDNAPKKDFLVTINIAYARRDLDALLEAFTDKFTWHWVETQKTVSKADLNTSVFLEYPITALSLEKVLTHGREGAVMGKMTCENGTIYAFSDFYAFSGAKGDKVKSITRFIIPLNHE</sequence>
<accession>A0A1I6YU69</accession>
<dbReference type="AlphaFoldDB" id="A0A1I6YU69"/>
<evidence type="ECO:0008006" key="3">
    <source>
        <dbReference type="Google" id="ProtNLM"/>
    </source>
</evidence>
<keyword evidence="2" id="KW-1185">Reference proteome</keyword>
<dbReference type="Proteomes" id="UP000236454">
    <property type="component" value="Unassembled WGS sequence"/>
</dbReference>
<evidence type="ECO:0000313" key="2">
    <source>
        <dbReference type="Proteomes" id="UP000236454"/>
    </source>
</evidence>
<evidence type="ECO:0000313" key="1">
    <source>
        <dbReference type="EMBL" id="SFT53976.1"/>
    </source>
</evidence>
<dbReference type="STRING" id="477690.SAMN05216474_1179"/>
<organism evidence="1 2">
    <name type="scientific">Lishizhenia tianjinensis</name>
    <dbReference type="NCBI Taxonomy" id="477690"/>
    <lineage>
        <taxon>Bacteria</taxon>
        <taxon>Pseudomonadati</taxon>
        <taxon>Bacteroidota</taxon>
        <taxon>Flavobacteriia</taxon>
        <taxon>Flavobacteriales</taxon>
        <taxon>Crocinitomicaceae</taxon>
        <taxon>Lishizhenia</taxon>
    </lineage>
</organism>
<dbReference type="EMBL" id="FPAS01000001">
    <property type="protein sequence ID" value="SFT53976.1"/>
    <property type="molecule type" value="Genomic_DNA"/>
</dbReference>
<proteinExistence type="predicted"/>
<dbReference type="RefSeq" id="WP_090247382.1">
    <property type="nucleotide sequence ID" value="NZ_FPAS01000001.1"/>
</dbReference>
<dbReference type="SUPFAM" id="SSF54427">
    <property type="entry name" value="NTF2-like"/>
    <property type="match status" value="1"/>
</dbReference>
<dbReference type="InterPro" id="IPR032710">
    <property type="entry name" value="NTF2-like_dom_sf"/>
</dbReference>
<dbReference type="Gene3D" id="3.10.450.50">
    <property type="match status" value="1"/>
</dbReference>
<reference evidence="1 2" key="1">
    <citation type="submission" date="2016-10" db="EMBL/GenBank/DDBJ databases">
        <authorList>
            <person name="de Groot N.N."/>
        </authorList>
    </citation>
    <scope>NUCLEOTIDE SEQUENCE [LARGE SCALE GENOMIC DNA]</scope>
    <source>
        <strain evidence="1 2">CGMCC 1.7005</strain>
    </source>
</reference>